<keyword evidence="2" id="KW-1185">Reference proteome</keyword>
<proteinExistence type="predicted"/>
<evidence type="ECO:0000313" key="2">
    <source>
        <dbReference type="Proteomes" id="UP000828941"/>
    </source>
</evidence>
<sequence>MVRAPEIDKVDVHLSFCPGDIVRALVFSFGDARAYYLSTATNELGVISAQSNAGATMVPVSWTEMKCTLIHQIEQRKVAKVAS</sequence>
<gene>
    <name evidence="1" type="ORF">L6164_035221</name>
</gene>
<comment type="caution">
    <text evidence="1">The sequence shown here is derived from an EMBL/GenBank/DDBJ whole genome shotgun (WGS) entry which is preliminary data.</text>
</comment>
<reference evidence="1 2" key="1">
    <citation type="journal article" date="2022" name="DNA Res.">
        <title>Chromosomal-level genome assembly of the orchid tree Bauhinia variegata (Leguminosae; Cercidoideae) supports the allotetraploid origin hypothesis of Bauhinia.</title>
        <authorList>
            <person name="Zhong Y."/>
            <person name="Chen Y."/>
            <person name="Zheng D."/>
            <person name="Pang J."/>
            <person name="Liu Y."/>
            <person name="Luo S."/>
            <person name="Meng S."/>
            <person name="Qian L."/>
            <person name="Wei D."/>
            <person name="Dai S."/>
            <person name="Zhou R."/>
        </authorList>
    </citation>
    <scope>NUCLEOTIDE SEQUENCE [LARGE SCALE GENOMIC DNA]</scope>
    <source>
        <strain evidence="1">BV-YZ2020</strain>
    </source>
</reference>
<name>A0ACB9KXA2_BAUVA</name>
<accession>A0ACB9KXA2</accession>
<dbReference type="EMBL" id="CM039438">
    <property type="protein sequence ID" value="KAI4301997.1"/>
    <property type="molecule type" value="Genomic_DNA"/>
</dbReference>
<dbReference type="Proteomes" id="UP000828941">
    <property type="component" value="Chromosome 13"/>
</dbReference>
<evidence type="ECO:0000313" key="1">
    <source>
        <dbReference type="EMBL" id="KAI4301997.1"/>
    </source>
</evidence>
<organism evidence="1 2">
    <name type="scientific">Bauhinia variegata</name>
    <name type="common">Purple orchid tree</name>
    <name type="synonym">Phanera variegata</name>
    <dbReference type="NCBI Taxonomy" id="167791"/>
    <lineage>
        <taxon>Eukaryota</taxon>
        <taxon>Viridiplantae</taxon>
        <taxon>Streptophyta</taxon>
        <taxon>Embryophyta</taxon>
        <taxon>Tracheophyta</taxon>
        <taxon>Spermatophyta</taxon>
        <taxon>Magnoliopsida</taxon>
        <taxon>eudicotyledons</taxon>
        <taxon>Gunneridae</taxon>
        <taxon>Pentapetalae</taxon>
        <taxon>rosids</taxon>
        <taxon>fabids</taxon>
        <taxon>Fabales</taxon>
        <taxon>Fabaceae</taxon>
        <taxon>Cercidoideae</taxon>
        <taxon>Cercideae</taxon>
        <taxon>Bauhiniinae</taxon>
        <taxon>Bauhinia</taxon>
    </lineage>
</organism>
<protein>
    <submittedName>
        <fullName evidence="1">Uncharacterized protein</fullName>
    </submittedName>
</protein>